<keyword evidence="4" id="KW-1185">Reference proteome</keyword>
<evidence type="ECO:0000313" key="4">
    <source>
        <dbReference type="Proteomes" id="UP000295192"/>
    </source>
</evidence>
<proteinExistence type="predicted"/>
<dbReference type="AlphaFoldDB" id="A0A484BPU8"/>
<evidence type="ECO:0000256" key="1">
    <source>
        <dbReference type="SAM" id="SignalP"/>
    </source>
</evidence>
<feature type="domain" description="C-type lectin" evidence="2">
    <location>
        <begin position="40"/>
        <end position="160"/>
    </location>
</feature>
<dbReference type="STRING" id="7232.A0A484BPU8"/>
<dbReference type="OMA" id="NQNHTRC"/>
<dbReference type="Proteomes" id="UP000295192">
    <property type="component" value="Unassembled WGS sequence"/>
</dbReference>
<accession>A0A484BPU8</accession>
<name>A0A484BPU8_DRONA</name>
<dbReference type="Pfam" id="PF00059">
    <property type="entry name" value="Lectin_C"/>
    <property type="match status" value="1"/>
</dbReference>
<dbReference type="InterPro" id="IPR001304">
    <property type="entry name" value="C-type_lectin-like"/>
</dbReference>
<organism evidence="3 4">
    <name type="scientific">Drosophila navojoa</name>
    <name type="common">Fruit fly</name>
    <dbReference type="NCBI Taxonomy" id="7232"/>
    <lineage>
        <taxon>Eukaryota</taxon>
        <taxon>Metazoa</taxon>
        <taxon>Ecdysozoa</taxon>
        <taxon>Arthropoda</taxon>
        <taxon>Hexapoda</taxon>
        <taxon>Insecta</taxon>
        <taxon>Pterygota</taxon>
        <taxon>Neoptera</taxon>
        <taxon>Endopterygota</taxon>
        <taxon>Diptera</taxon>
        <taxon>Brachycera</taxon>
        <taxon>Muscomorpha</taxon>
        <taxon>Ephydroidea</taxon>
        <taxon>Drosophilidae</taxon>
        <taxon>Drosophila</taxon>
    </lineage>
</organism>
<protein>
    <recommendedName>
        <fullName evidence="2">C-type lectin domain-containing protein</fullName>
    </recommendedName>
</protein>
<dbReference type="PROSITE" id="PS50041">
    <property type="entry name" value="C_TYPE_LECTIN_2"/>
    <property type="match status" value="1"/>
</dbReference>
<dbReference type="EMBL" id="LSRL02000018">
    <property type="protein sequence ID" value="TDG50080.1"/>
    <property type="molecule type" value="Genomic_DNA"/>
</dbReference>
<dbReference type="CDD" id="cd00037">
    <property type="entry name" value="CLECT"/>
    <property type="match status" value="1"/>
</dbReference>
<feature type="chain" id="PRO_5019766984" description="C-type lectin domain-containing protein" evidence="1">
    <location>
        <begin position="23"/>
        <end position="172"/>
    </location>
</feature>
<dbReference type="SMART" id="SM00034">
    <property type="entry name" value="CLECT"/>
    <property type="match status" value="1"/>
</dbReference>
<dbReference type="Gene3D" id="3.10.100.10">
    <property type="entry name" value="Mannose-Binding Protein A, subunit A"/>
    <property type="match status" value="1"/>
</dbReference>
<dbReference type="PROSITE" id="PS51257">
    <property type="entry name" value="PROKAR_LIPOPROTEIN"/>
    <property type="match status" value="1"/>
</dbReference>
<evidence type="ECO:0000259" key="2">
    <source>
        <dbReference type="PROSITE" id="PS50041"/>
    </source>
</evidence>
<keyword evidence="1" id="KW-0732">Signal</keyword>
<dbReference type="SUPFAM" id="SSF56436">
    <property type="entry name" value="C-type lectin-like"/>
    <property type="match status" value="1"/>
</dbReference>
<dbReference type="PANTHER" id="PTHR22803">
    <property type="entry name" value="MANNOSE, PHOSPHOLIPASE, LECTIN RECEPTOR RELATED"/>
    <property type="match status" value="1"/>
</dbReference>
<dbReference type="InterPro" id="IPR050111">
    <property type="entry name" value="C-type_lectin/snaclec_domain"/>
</dbReference>
<gene>
    <name evidence="3" type="ORF">AWZ03_003590</name>
</gene>
<dbReference type="InterPro" id="IPR016186">
    <property type="entry name" value="C-type_lectin-like/link_sf"/>
</dbReference>
<dbReference type="OrthoDB" id="6340082at2759"/>
<dbReference type="InterPro" id="IPR016187">
    <property type="entry name" value="CTDL_fold"/>
</dbReference>
<reference evidence="3 4" key="1">
    <citation type="journal article" date="2019" name="J. Hered.">
        <title>An Improved Genome Assembly for Drosophila navojoa, the Basal Species in the mojavensis Cluster.</title>
        <authorList>
            <person name="Vanderlinde T."/>
            <person name="Dupim E.G."/>
            <person name="Nazario-Yepiz N.O."/>
            <person name="Carvalho A.B."/>
        </authorList>
    </citation>
    <scope>NUCLEOTIDE SEQUENCE [LARGE SCALE GENOMIC DNA]</scope>
    <source>
        <strain evidence="3">Navoj_Jal97</strain>
        <tissue evidence="3">Whole organism</tissue>
    </source>
</reference>
<evidence type="ECO:0000313" key="3">
    <source>
        <dbReference type="EMBL" id="TDG50080.1"/>
    </source>
</evidence>
<sequence>MIRSGRFLIALLVYLGVSCVDSTTLSVTCDGNPTQEYFNIGSKFYFVWHARVTWMEAAHVCRRMGGDLVVFESASELHQVSRYLISQGYQNAWLWTSGNALSSDHFTSLTTGMRLPFTEWAPGQPDNAGGNEKCVHLWVRNGSFKMNDWVCREKAKVLCQNQNHTRCWENDS</sequence>
<feature type="signal peptide" evidence="1">
    <location>
        <begin position="1"/>
        <end position="22"/>
    </location>
</feature>
<comment type="caution">
    <text evidence="3">The sequence shown here is derived from an EMBL/GenBank/DDBJ whole genome shotgun (WGS) entry which is preliminary data.</text>
</comment>